<evidence type="ECO:0000256" key="1">
    <source>
        <dbReference type="SAM" id="MobiDB-lite"/>
    </source>
</evidence>
<feature type="non-terminal residue" evidence="2">
    <location>
        <position position="1"/>
    </location>
</feature>
<dbReference type="EMBL" id="GBEZ01024166">
    <property type="protein sequence ID" value="JAC62793.1"/>
    <property type="molecule type" value="Transcribed_RNA"/>
</dbReference>
<proteinExistence type="predicted"/>
<sequence length="93" mass="10438">SDKLDLEKIRSEYEKLENTYEESKLILNQLYWERKKQLRSLIRELEGNICSSSSKGLPDLEGPNKSASCQEPPSDTGSFLGSSVSAAKRRSGE</sequence>
<feature type="compositionally biased region" description="Polar residues" evidence="1">
    <location>
        <begin position="65"/>
        <end position="85"/>
    </location>
</feature>
<gene>
    <name evidence="2" type="ORF">TSPGSL018_22289</name>
</gene>
<feature type="region of interest" description="Disordered" evidence="1">
    <location>
        <begin position="51"/>
        <end position="93"/>
    </location>
</feature>
<protein>
    <submittedName>
        <fullName evidence="2">Uncharacterized protein</fullName>
    </submittedName>
</protein>
<evidence type="ECO:0000313" key="2">
    <source>
        <dbReference type="EMBL" id="JAC62793.1"/>
    </source>
</evidence>
<name>A0A061QSW9_9CHLO</name>
<accession>A0A061QSW9</accession>
<organism evidence="2">
    <name type="scientific">Tetraselmis sp. GSL018</name>
    <dbReference type="NCBI Taxonomy" id="582737"/>
    <lineage>
        <taxon>Eukaryota</taxon>
        <taxon>Viridiplantae</taxon>
        <taxon>Chlorophyta</taxon>
        <taxon>core chlorophytes</taxon>
        <taxon>Chlorodendrophyceae</taxon>
        <taxon>Chlorodendrales</taxon>
        <taxon>Chlorodendraceae</taxon>
        <taxon>Tetraselmis</taxon>
    </lineage>
</organism>
<dbReference type="AlphaFoldDB" id="A0A061QSW9"/>
<reference evidence="2" key="1">
    <citation type="submission" date="2014-05" db="EMBL/GenBank/DDBJ databases">
        <title>The transcriptome of the halophilic microalga Tetraselmis sp. GSL018 isolated from the Great Salt Lake, Utah.</title>
        <authorList>
            <person name="Jinkerson R.E."/>
            <person name="D'Adamo S."/>
            <person name="Posewitz M.C."/>
        </authorList>
    </citation>
    <scope>NUCLEOTIDE SEQUENCE</scope>
    <source>
        <strain evidence="2">GSL018</strain>
    </source>
</reference>
<feature type="non-terminal residue" evidence="2">
    <location>
        <position position="93"/>
    </location>
</feature>